<sequence>MKYKLGDEVYLKGVITSINSCAEIKYPYEVKTADEFVTAAEEYLEPINKSELGHAEEAPRYLRNILARLRELPEHDRKVWMDEIMHEFANDYGSVKYTLGHEQGKFDGAVEAEKSNKVVLTKEEADYLNTFGLSNKHEVRKALYFISRSGWGYSLQNGYGDRNEGLLAKITHDEDDENSTRTKLIKAVLFGYDVEQEKRYEVKLKNTGDYLVKTYNDNYHFYNNIYTQNRKHTRKELEDAGFGWVFDCEGVEVREVE</sequence>
<evidence type="ECO:0000313" key="2">
    <source>
        <dbReference type="Proteomes" id="UP001208853"/>
    </source>
</evidence>
<gene>
    <name evidence="1" type="ORF">OJ930_01460</name>
</gene>
<proteinExistence type="predicted"/>
<evidence type="ECO:0000313" key="1">
    <source>
        <dbReference type="EMBL" id="MCW1071744.1"/>
    </source>
</evidence>
<dbReference type="Proteomes" id="UP001208853">
    <property type="component" value="Unassembled WGS sequence"/>
</dbReference>
<comment type="caution">
    <text evidence="1">The sequence shown here is derived from an EMBL/GenBank/DDBJ whole genome shotgun (WGS) entry which is preliminary data.</text>
</comment>
<dbReference type="RefSeq" id="WP_070811615.1">
    <property type="nucleotide sequence ID" value="NZ_JADPCR010000002.1"/>
</dbReference>
<dbReference type="Pfam" id="PF07852">
    <property type="entry name" value="DUF1642"/>
    <property type="match status" value="1"/>
</dbReference>
<dbReference type="EMBL" id="JAPAIK010000005">
    <property type="protein sequence ID" value="MCW1071744.1"/>
    <property type="molecule type" value="Genomic_DNA"/>
</dbReference>
<dbReference type="AlphaFoldDB" id="A0AAW5TEN6"/>
<accession>A0AAW5TEN6</accession>
<organism evidence="1 2">
    <name type="scientific">Streptococcus anginosus</name>
    <dbReference type="NCBI Taxonomy" id="1328"/>
    <lineage>
        <taxon>Bacteria</taxon>
        <taxon>Bacillati</taxon>
        <taxon>Bacillota</taxon>
        <taxon>Bacilli</taxon>
        <taxon>Lactobacillales</taxon>
        <taxon>Streptococcaceae</taxon>
        <taxon>Streptococcus</taxon>
        <taxon>Streptococcus anginosus group</taxon>
    </lineage>
</organism>
<dbReference type="InterPro" id="IPR012865">
    <property type="entry name" value="DUF1642"/>
</dbReference>
<name>A0AAW5TEN6_STRAP</name>
<protein>
    <submittedName>
        <fullName evidence="1">DUF1642 domain-containing protein</fullName>
    </submittedName>
</protein>
<reference evidence="1" key="1">
    <citation type="submission" date="2022-10" db="EMBL/GenBank/DDBJ databases">
        <title>Comparative genomic study of S. anginosus.</title>
        <authorList>
            <person name="Prasad A."/>
            <person name="Ene A."/>
            <person name="Jablonska S."/>
            <person name="Du J."/>
            <person name="Wolfe A.J."/>
            <person name="Putonti C."/>
        </authorList>
    </citation>
    <scope>NUCLEOTIDE SEQUENCE</scope>
    <source>
        <strain evidence="1">UMB6888</strain>
    </source>
</reference>